<organism evidence="8 9">
    <name type="scientific">Brenneria rubrifaciens</name>
    <dbReference type="NCBI Taxonomy" id="55213"/>
    <lineage>
        <taxon>Bacteria</taxon>
        <taxon>Pseudomonadati</taxon>
        <taxon>Pseudomonadota</taxon>
        <taxon>Gammaproteobacteria</taxon>
        <taxon>Enterobacterales</taxon>
        <taxon>Pectobacteriaceae</taxon>
        <taxon>Brenneria</taxon>
    </lineage>
</organism>
<keyword evidence="3 7" id="KW-0732">Signal</keyword>
<dbReference type="GO" id="GO:0009636">
    <property type="term" value="P:response to toxic substance"/>
    <property type="evidence" value="ECO:0007669"/>
    <property type="project" value="InterPro"/>
</dbReference>
<dbReference type="GO" id="GO:0016020">
    <property type="term" value="C:membrane"/>
    <property type="evidence" value="ECO:0007669"/>
    <property type="project" value="InterPro"/>
</dbReference>
<accession>A0A4V1FA38</accession>
<dbReference type="PROSITE" id="PS51257">
    <property type="entry name" value="PROKAR_LIPOPROTEIN"/>
    <property type="match status" value="1"/>
</dbReference>
<evidence type="ECO:0000256" key="7">
    <source>
        <dbReference type="SAM" id="SignalP"/>
    </source>
</evidence>
<reference evidence="8 9" key="1">
    <citation type="submission" date="2018-11" db="EMBL/GenBank/DDBJ databases">
        <title>Genome sequences of Brenneria nigrifluens and Brenneria rubrifaciens.</title>
        <authorList>
            <person name="Poret-Peterson A.T."/>
            <person name="McClean A.E."/>
            <person name="Kluepfel D.A."/>
        </authorList>
    </citation>
    <scope>NUCLEOTIDE SEQUENCE [LARGE SCALE GENOMIC DNA]</scope>
    <source>
        <strain evidence="8 9">6D370</strain>
    </source>
</reference>
<dbReference type="EMBL" id="CP034035">
    <property type="protein sequence ID" value="QCR09723.1"/>
    <property type="molecule type" value="Genomic_DNA"/>
</dbReference>
<dbReference type="AlphaFoldDB" id="A0A4V1FA38"/>
<evidence type="ECO:0000256" key="1">
    <source>
        <dbReference type="ARBA" id="ARBA00010296"/>
    </source>
</evidence>
<proteinExistence type="inferred from homology"/>
<evidence type="ECO:0000313" key="8">
    <source>
        <dbReference type="EMBL" id="QCR09723.1"/>
    </source>
</evidence>
<evidence type="ECO:0000256" key="2">
    <source>
        <dbReference type="ARBA" id="ARBA00022475"/>
    </source>
</evidence>
<dbReference type="Proteomes" id="UP000299580">
    <property type="component" value="Chromosome"/>
</dbReference>
<protein>
    <submittedName>
        <fullName evidence="8">Entericidin A/B family lipoprotein</fullName>
    </submittedName>
</protein>
<sequence>MLKKSLAVILSVLILSAVAGCNTTRGVGQDVEAGGEAIQRSTQ</sequence>
<dbReference type="InterPro" id="IPR012556">
    <property type="entry name" value="Entericidin"/>
</dbReference>
<feature type="signal peptide" evidence="7">
    <location>
        <begin position="1"/>
        <end position="19"/>
    </location>
</feature>
<name>A0A4V1FA38_9GAMM</name>
<gene>
    <name evidence="8" type="ORF">EH207_15050</name>
</gene>
<comment type="similarity">
    <text evidence="1">Belongs to the EcnA/EcnB lipoprotein family.</text>
</comment>
<keyword evidence="9" id="KW-1185">Reference proteome</keyword>
<keyword evidence="4" id="KW-0472">Membrane</keyword>
<evidence type="ECO:0000256" key="3">
    <source>
        <dbReference type="ARBA" id="ARBA00022729"/>
    </source>
</evidence>
<evidence type="ECO:0000256" key="5">
    <source>
        <dbReference type="ARBA" id="ARBA00023139"/>
    </source>
</evidence>
<dbReference type="KEGG" id="brb:EH207_15050"/>
<evidence type="ECO:0000313" key="9">
    <source>
        <dbReference type="Proteomes" id="UP000299580"/>
    </source>
</evidence>
<keyword evidence="5" id="KW-0564">Palmitate</keyword>
<keyword evidence="6 8" id="KW-0449">Lipoprotein</keyword>
<dbReference type="RefSeq" id="WP_137714727.1">
    <property type="nucleotide sequence ID" value="NZ_CP034035.1"/>
</dbReference>
<evidence type="ECO:0000256" key="4">
    <source>
        <dbReference type="ARBA" id="ARBA00023136"/>
    </source>
</evidence>
<dbReference type="Pfam" id="PF08085">
    <property type="entry name" value="Entericidin"/>
    <property type="match status" value="1"/>
</dbReference>
<keyword evidence="2" id="KW-1003">Cell membrane</keyword>
<feature type="chain" id="PRO_5020241461" evidence="7">
    <location>
        <begin position="20"/>
        <end position="43"/>
    </location>
</feature>
<evidence type="ECO:0000256" key="6">
    <source>
        <dbReference type="ARBA" id="ARBA00023288"/>
    </source>
</evidence>